<dbReference type="InterPro" id="IPR000225">
    <property type="entry name" value="Armadillo"/>
</dbReference>
<feature type="region of interest" description="Disordered" evidence="4">
    <location>
        <begin position="1"/>
        <end position="42"/>
    </location>
</feature>
<dbReference type="Proteomes" id="UP000236333">
    <property type="component" value="Unassembled WGS sequence"/>
</dbReference>
<evidence type="ECO:0000313" key="6">
    <source>
        <dbReference type="Proteomes" id="UP000236333"/>
    </source>
</evidence>
<dbReference type="OrthoDB" id="530432at2759"/>
<sequence>MAARCEAAEGPTEPGQLRDERLPMEADDEADDLDGRNARPHKRPCLVLRAGSSSRAAPARAAPALPLELPDSLTCLVHARSLGRFPARRALWWHSGPKLVQTVVESGVLPRLAAFMPYTDVAGLPLQAAWALTNVASGSSAQCAAVVEAGAVAPALALMDSEDAALREQAAWLLGNIAGDGA</sequence>
<accession>A0A2J7ZJP7</accession>
<feature type="non-terminal residue" evidence="5">
    <location>
        <position position="182"/>
    </location>
</feature>
<dbReference type="InterPro" id="IPR016024">
    <property type="entry name" value="ARM-type_fold"/>
</dbReference>
<gene>
    <name evidence="5" type="ORF">TSOC_013692</name>
</gene>
<name>A0A2J7ZJP7_9CHLO</name>
<dbReference type="Gene3D" id="1.25.10.10">
    <property type="entry name" value="Leucine-rich Repeat Variant"/>
    <property type="match status" value="1"/>
</dbReference>
<dbReference type="InterPro" id="IPR011989">
    <property type="entry name" value="ARM-like"/>
</dbReference>
<dbReference type="GO" id="GO:0015031">
    <property type="term" value="P:protein transport"/>
    <property type="evidence" value="ECO:0007669"/>
    <property type="project" value="UniProtKB-KW"/>
</dbReference>
<dbReference type="EMBL" id="PGGS01001365">
    <property type="protein sequence ID" value="PNH00483.1"/>
    <property type="molecule type" value="Genomic_DNA"/>
</dbReference>
<evidence type="ECO:0000256" key="4">
    <source>
        <dbReference type="SAM" id="MobiDB-lite"/>
    </source>
</evidence>
<dbReference type="SUPFAM" id="SSF48371">
    <property type="entry name" value="ARM repeat"/>
    <property type="match status" value="1"/>
</dbReference>
<keyword evidence="6" id="KW-1185">Reference proteome</keyword>
<evidence type="ECO:0000256" key="1">
    <source>
        <dbReference type="ARBA" id="ARBA00010394"/>
    </source>
</evidence>
<evidence type="ECO:0000313" key="5">
    <source>
        <dbReference type="EMBL" id="PNH00483.1"/>
    </source>
</evidence>
<evidence type="ECO:0000256" key="2">
    <source>
        <dbReference type="ARBA" id="ARBA00022448"/>
    </source>
</evidence>
<keyword evidence="3" id="KW-0653">Protein transport</keyword>
<dbReference type="AlphaFoldDB" id="A0A2J7ZJP7"/>
<dbReference type="PANTHER" id="PTHR23316">
    <property type="entry name" value="IMPORTIN ALPHA"/>
    <property type="match status" value="1"/>
</dbReference>
<proteinExistence type="inferred from homology"/>
<comment type="similarity">
    <text evidence="1">Belongs to the importin alpha family.</text>
</comment>
<keyword evidence="2" id="KW-0813">Transport</keyword>
<comment type="caution">
    <text evidence="5">The sequence shown here is derived from an EMBL/GenBank/DDBJ whole genome shotgun (WGS) entry which is preliminary data.</text>
</comment>
<dbReference type="SMART" id="SM00185">
    <property type="entry name" value="ARM"/>
    <property type="match status" value="2"/>
</dbReference>
<organism evidence="5 6">
    <name type="scientific">Tetrabaena socialis</name>
    <dbReference type="NCBI Taxonomy" id="47790"/>
    <lineage>
        <taxon>Eukaryota</taxon>
        <taxon>Viridiplantae</taxon>
        <taxon>Chlorophyta</taxon>
        <taxon>core chlorophytes</taxon>
        <taxon>Chlorophyceae</taxon>
        <taxon>CS clade</taxon>
        <taxon>Chlamydomonadales</taxon>
        <taxon>Tetrabaenaceae</taxon>
        <taxon>Tetrabaena</taxon>
    </lineage>
</organism>
<dbReference type="Pfam" id="PF00514">
    <property type="entry name" value="Arm"/>
    <property type="match status" value="1"/>
</dbReference>
<reference evidence="5 6" key="1">
    <citation type="journal article" date="2017" name="Mol. Biol. Evol.">
        <title>The 4-celled Tetrabaena socialis nuclear genome reveals the essential components for genetic control of cell number at the origin of multicellularity in the volvocine lineage.</title>
        <authorList>
            <person name="Featherston J."/>
            <person name="Arakaki Y."/>
            <person name="Hanschen E.R."/>
            <person name="Ferris P.J."/>
            <person name="Michod R.E."/>
            <person name="Olson B.J.S.C."/>
            <person name="Nozaki H."/>
            <person name="Durand P.M."/>
        </authorList>
    </citation>
    <scope>NUCLEOTIDE SEQUENCE [LARGE SCALE GENOMIC DNA]</scope>
    <source>
        <strain evidence="5 6">NIES-571</strain>
    </source>
</reference>
<evidence type="ECO:0000256" key="3">
    <source>
        <dbReference type="ARBA" id="ARBA00022927"/>
    </source>
</evidence>
<protein>
    <submittedName>
        <fullName evidence="5">Importin subunit alpha-8</fullName>
    </submittedName>
</protein>